<name>A0AAV2ZFA8_9STRA</name>
<comment type="caution">
    <text evidence="1">The sequence shown here is derived from an EMBL/GenBank/DDBJ whole genome shotgun (WGS) entry which is preliminary data.</text>
</comment>
<organism evidence="1 2">
    <name type="scientific">Lagenidium giganteum</name>
    <dbReference type="NCBI Taxonomy" id="4803"/>
    <lineage>
        <taxon>Eukaryota</taxon>
        <taxon>Sar</taxon>
        <taxon>Stramenopiles</taxon>
        <taxon>Oomycota</taxon>
        <taxon>Peronosporomycetes</taxon>
        <taxon>Pythiales</taxon>
        <taxon>Pythiaceae</taxon>
    </lineage>
</organism>
<protein>
    <submittedName>
        <fullName evidence="1">Uncharacterized protein</fullName>
    </submittedName>
</protein>
<feature type="non-terminal residue" evidence="1">
    <location>
        <position position="1"/>
    </location>
</feature>
<gene>
    <name evidence="1" type="ORF">N0F65_005673</name>
</gene>
<keyword evidence="2" id="KW-1185">Reference proteome</keyword>
<evidence type="ECO:0000313" key="1">
    <source>
        <dbReference type="EMBL" id="DBA03783.1"/>
    </source>
</evidence>
<dbReference type="Proteomes" id="UP001146120">
    <property type="component" value="Unassembled WGS sequence"/>
</dbReference>
<accession>A0AAV2ZFA8</accession>
<reference evidence="1" key="2">
    <citation type="journal article" date="2023" name="Microbiol Resour">
        <title>Decontamination and Annotation of the Draft Genome Sequence of the Oomycete Lagenidium giganteum ARSEF 373.</title>
        <authorList>
            <person name="Morgan W.R."/>
            <person name="Tartar A."/>
        </authorList>
    </citation>
    <scope>NUCLEOTIDE SEQUENCE</scope>
    <source>
        <strain evidence="1">ARSEF 373</strain>
    </source>
</reference>
<dbReference type="AlphaFoldDB" id="A0AAV2ZFA8"/>
<sequence>VGVQDEAERGWGYRKTQRALGACGNEQVYGVNYTVTFSAVMEQVTCKFVFAIGVVGRVPAEHYDVPSAYPRAGKEDGLEVILSIPQGMIVTAIDVMSSALDTTSIMSTSRCCASRRVFMDSSKPVTYRASICISLWWLLGFDIVSRTCVCTSRWTQVESRSLAYTLMTSWSRPPMRLV</sequence>
<dbReference type="EMBL" id="DAKRPA010000015">
    <property type="protein sequence ID" value="DBA03783.1"/>
    <property type="molecule type" value="Genomic_DNA"/>
</dbReference>
<proteinExistence type="predicted"/>
<reference evidence="1" key="1">
    <citation type="submission" date="2022-11" db="EMBL/GenBank/DDBJ databases">
        <authorList>
            <person name="Morgan W.R."/>
            <person name="Tartar A."/>
        </authorList>
    </citation>
    <scope>NUCLEOTIDE SEQUENCE</scope>
    <source>
        <strain evidence="1">ARSEF 373</strain>
    </source>
</reference>
<evidence type="ECO:0000313" key="2">
    <source>
        <dbReference type="Proteomes" id="UP001146120"/>
    </source>
</evidence>